<protein>
    <submittedName>
        <fullName evidence="5">Tetratricopeptide repeat protein</fullName>
    </submittedName>
</protein>
<feature type="domain" description="Guanylate cyclase" evidence="4">
    <location>
        <begin position="315"/>
        <end position="392"/>
    </location>
</feature>
<name>A0A9D5KAN3_UNCW3</name>
<dbReference type="InterPro" id="IPR027417">
    <property type="entry name" value="P-loop_NTPase"/>
</dbReference>
<organism evidence="5 6">
    <name type="scientific">candidate division WOR-3 bacterium</name>
    <dbReference type="NCBI Taxonomy" id="2052148"/>
    <lineage>
        <taxon>Bacteria</taxon>
        <taxon>Bacteria division WOR-3</taxon>
    </lineage>
</organism>
<dbReference type="PANTHER" id="PTHR16305:SF28">
    <property type="entry name" value="GUANYLATE CYCLASE DOMAIN-CONTAINING PROTEIN"/>
    <property type="match status" value="1"/>
</dbReference>
<feature type="repeat" description="TPR" evidence="3">
    <location>
        <begin position="1022"/>
        <end position="1055"/>
    </location>
</feature>
<reference evidence="5" key="1">
    <citation type="submission" date="2019-11" db="EMBL/GenBank/DDBJ databases">
        <title>Microbial mats filling the niche in hypersaline microbial mats.</title>
        <authorList>
            <person name="Wong H.L."/>
            <person name="Macleod F.I."/>
            <person name="White R.A. III"/>
            <person name="Burns B.P."/>
        </authorList>
    </citation>
    <scope>NUCLEOTIDE SEQUENCE</scope>
    <source>
        <strain evidence="5">Bin_327</strain>
    </source>
</reference>
<dbReference type="GO" id="GO:0005737">
    <property type="term" value="C:cytoplasm"/>
    <property type="evidence" value="ECO:0007669"/>
    <property type="project" value="TreeGrafter"/>
</dbReference>
<dbReference type="Gene3D" id="3.30.70.1230">
    <property type="entry name" value="Nucleotide cyclase"/>
    <property type="match status" value="2"/>
</dbReference>
<dbReference type="InterPro" id="IPR001054">
    <property type="entry name" value="A/G_cyclase"/>
</dbReference>
<keyword evidence="1" id="KW-0547">Nucleotide-binding</keyword>
<dbReference type="SMART" id="SM00044">
    <property type="entry name" value="CYCc"/>
    <property type="match status" value="1"/>
</dbReference>
<dbReference type="PROSITE" id="PS50125">
    <property type="entry name" value="GUANYLATE_CYCLASE_2"/>
    <property type="match status" value="2"/>
</dbReference>
<dbReference type="InterPro" id="IPR041664">
    <property type="entry name" value="AAA_16"/>
</dbReference>
<evidence type="ECO:0000313" key="6">
    <source>
        <dbReference type="Proteomes" id="UP000630660"/>
    </source>
</evidence>
<dbReference type="CDD" id="cd07302">
    <property type="entry name" value="CHD"/>
    <property type="match status" value="2"/>
</dbReference>
<proteinExistence type="predicted"/>
<dbReference type="Proteomes" id="UP000630660">
    <property type="component" value="Unassembled WGS sequence"/>
</dbReference>
<comment type="caution">
    <text evidence="5">The sequence shown here is derived from an EMBL/GenBank/DDBJ whole genome shotgun (WGS) entry which is preliminary data.</text>
</comment>
<evidence type="ECO:0000256" key="1">
    <source>
        <dbReference type="ARBA" id="ARBA00022741"/>
    </source>
</evidence>
<dbReference type="Pfam" id="PF13191">
    <property type="entry name" value="AAA_16"/>
    <property type="match status" value="1"/>
</dbReference>
<dbReference type="SUPFAM" id="SSF48452">
    <property type="entry name" value="TPR-like"/>
    <property type="match status" value="2"/>
</dbReference>
<dbReference type="GO" id="GO:0005524">
    <property type="term" value="F:ATP binding"/>
    <property type="evidence" value="ECO:0007669"/>
    <property type="project" value="UniProtKB-KW"/>
</dbReference>
<dbReference type="InterPro" id="IPR011990">
    <property type="entry name" value="TPR-like_helical_dom_sf"/>
</dbReference>
<dbReference type="InterPro" id="IPR029787">
    <property type="entry name" value="Nucleotide_cyclase"/>
</dbReference>
<dbReference type="Gene3D" id="1.25.40.10">
    <property type="entry name" value="Tetratricopeptide repeat domain"/>
    <property type="match status" value="2"/>
</dbReference>
<dbReference type="GO" id="GO:0009190">
    <property type="term" value="P:cyclic nucleotide biosynthetic process"/>
    <property type="evidence" value="ECO:0007669"/>
    <property type="project" value="InterPro"/>
</dbReference>
<evidence type="ECO:0000259" key="4">
    <source>
        <dbReference type="PROSITE" id="PS50125"/>
    </source>
</evidence>
<gene>
    <name evidence="5" type="ORF">GF359_05470</name>
</gene>
<dbReference type="SMART" id="SM00028">
    <property type="entry name" value="TPR"/>
    <property type="match status" value="8"/>
</dbReference>
<dbReference type="Pfam" id="PF17874">
    <property type="entry name" value="TPR_MalT"/>
    <property type="match status" value="1"/>
</dbReference>
<sequence length="1409" mass="157606">MCKHKGDYRWSSNLPQGGGVLRKSARLRLRPFIPLDMIPSGGDYVSTGGDKKELTLLLADITGFTELSERLAVQGSAGSEELTSILNSSFEKMLSEIDLYGGIVIFFSGDAIFSIFPGTDDQTRLRALTCASRIREEIRKLSPVKSSIGKTDLRISIALHAGELNDFRLGGEERVVRVLTGDAANILYRCERMTAPDTIRLMPPVAEGIHEKLNLSLSRESLELTGIISASPEAAAPELPDELGRGLTALLPCGLADRLTSMPDEKSILEEHSYGSVMFVNFYDIPHDFETYNTYFNTAWRIVHKFGGVVEKIDLDSYGDRLMAVFGTPNACEDDAKRAVFAARELMSNNPAGAAQRIGISSGPLFSCVIGSNLHRTFTVMGHTVILAARQLESADEGEIRVGERTYQQTSSSFKAAGRDAVAPFGKETGEGSWLLGERRIDQEWSNPPDKRLIGRELKITRLREIADDVRQSKRGFAVTILGEAGIGKTRLVQEFAGWARKNGFVVAGGRCASYGKETPYLCWSDLLQTLLAEGEEGVSRETLMRAMDSVERPAWAPILAPYLGLCMDENEFTSTLDPSARKQKMFALILELMLRYGQENPLLLVFENVQWIDSLSRELIASLFDLLPSVPLMVILLTRPIGEVFPWHFLPIHLEMRLFPLAEKEANLLALERLGSRTVDTLLLKLIHDTSQGNPLYIEEFTKLLLSKDSLERTGAKISLKKKADMSQIPPTIHRVISSRIDLLNERAKGILRAGAVIGNRFDFQILNRIQDIANGEALKRQLGLLAYHDLVKIIEDKDSSTYEFRNMLIREVAYSTLSFAKRRTYHRRIAEMLEKKGEPEQVLVHHYQHTSDKGKTLSYLVGSGDRAAKAFANEEALTFYDEALDLLDKQKELSNDIKRFQLLLKRENVLSHIGDRKAQRRDLNTLLSVALSAEDEHMLGIVLFREAAYRQATGNLKEALAKALKAEEILSKKPEPSQLLSVQRIISLILQSLGRYTDALKRLEKARDMACKSNNISLEARVEVDFGQVYKQLGEYRQAIPFFQKGLKLFRTNNDQNGEIMTAAALGVVYKYLGLYKQAISAYEKALKQVSQIGDKKAEERILNNLGIVMKYLGEYDKALLYCHRALQTARTIHDRHGEGILLDTIGNIKRAQGHFEEAIESLEMAIEIAEGTCEKPVQLKHLSNLATVYTEVGFYSRALELLEESLSMAEELGDAKSQGLCLDKIGMIYYEQGRHEEASDFIKKSVDIFEKTGADMLQLQCKEDLAEVYIASGNYKKAIVLSEEILGLARTKGLIAEEAKALRIQAEYKLTQRDPHGAFFLVNKSVKLLKGEKQTNQEVTFTYYKVLRGLGKQDAAAEILEELYSKVINQAEAIGNADMKDSYLSNVSINKKIVEAWEMLGARESK</sequence>
<dbReference type="Pfam" id="PF00211">
    <property type="entry name" value="Guanylate_cyc"/>
    <property type="match status" value="1"/>
</dbReference>
<dbReference type="SUPFAM" id="SSF52540">
    <property type="entry name" value="P-loop containing nucleoside triphosphate hydrolases"/>
    <property type="match status" value="1"/>
</dbReference>
<dbReference type="Pfam" id="PF13424">
    <property type="entry name" value="TPR_12"/>
    <property type="match status" value="1"/>
</dbReference>
<dbReference type="Gene3D" id="3.40.50.300">
    <property type="entry name" value="P-loop containing nucleotide triphosphate hydrolases"/>
    <property type="match status" value="1"/>
</dbReference>
<dbReference type="PANTHER" id="PTHR16305">
    <property type="entry name" value="TESTICULAR SOLUBLE ADENYLYL CYCLASE"/>
    <property type="match status" value="1"/>
</dbReference>
<keyword evidence="2" id="KW-0067">ATP-binding</keyword>
<dbReference type="GO" id="GO:0035556">
    <property type="term" value="P:intracellular signal transduction"/>
    <property type="evidence" value="ECO:0007669"/>
    <property type="project" value="InterPro"/>
</dbReference>
<accession>A0A9D5KAN3</accession>
<feature type="domain" description="Guanylate cyclase" evidence="4">
    <location>
        <begin position="55"/>
        <end position="191"/>
    </location>
</feature>
<dbReference type="PROSITE" id="PS50005">
    <property type="entry name" value="TPR"/>
    <property type="match status" value="1"/>
</dbReference>
<evidence type="ECO:0000256" key="3">
    <source>
        <dbReference type="PROSITE-ProRule" id="PRU00339"/>
    </source>
</evidence>
<dbReference type="SUPFAM" id="SSF55073">
    <property type="entry name" value="Nucleotide cyclase"/>
    <property type="match status" value="2"/>
</dbReference>
<evidence type="ECO:0000256" key="2">
    <source>
        <dbReference type="ARBA" id="ARBA00022840"/>
    </source>
</evidence>
<dbReference type="InterPro" id="IPR019734">
    <property type="entry name" value="TPR_rpt"/>
</dbReference>
<dbReference type="GO" id="GO:0004016">
    <property type="term" value="F:adenylate cyclase activity"/>
    <property type="evidence" value="ECO:0007669"/>
    <property type="project" value="TreeGrafter"/>
</dbReference>
<evidence type="ECO:0000313" key="5">
    <source>
        <dbReference type="EMBL" id="MBD3364645.1"/>
    </source>
</evidence>
<dbReference type="InterPro" id="IPR041617">
    <property type="entry name" value="TPR_MalT"/>
</dbReference>
<keyword evidence="3" id="KW-0802">TPR repeat</keyword>
<dbReference type="EMBL" id="WJKJ01000174">
    <property type="protein sequence ID" value="MBD3364645.1"/>
    <property type="molecule type" value="Genomic_DNA"/>
</dbReference>